<comment type="function">
    <text evidence="3">Component of the exocyst complex.</text>
</comment>
<dbReference type="GO" id="GO:0015031">
    <property type="term" value="P:protein transport"/>
    <property type="evidence" value="ECO:0007669"/>
    <property type="project" value="UniProtKB-KW"/>
</dbReference>
<comment type="similarity">
    <text evidence="1 3">Belongs to the EXO70 family.</text>
</comment>
<evidence type="ECO:0000256" key="3">
    <source>
        <dbReference type="RuleBase" id="RU365026"/>
    </source>
</evidence>
<dbReference type="SUPFAM" id="SSF74788">
    <property type="entry name" value="Cullin repeat-like"/>
    <property type="match status" value="1"/>
</dbReference>
<dbReference type="GO" id="GO:0000145">
    <property type="term" value="C:exocyst"/>
    <property type="evidence" value="ECO:0007669"/>
    <property type="project" value="InterPro"/>
</dbReference>
<sequence length="602" mass="69846">MANCTSVVGLEVKMRKLSFEKGELADTEARLGRLHEKIMSLDSDQSMIWDREPDEASEFLQAVDEVQQIVQKLGTSHLEKELLSYADSTLQMAMARLEEEFTHLLIQYRQPLKPEHVTSFRSLEDEFSEDFSSSSFEDETIQGKSHQESNRCPDEFITDLIHPDAIFDLRSIAEMMFLSNYDKECIQAYIGVRKDALDECLSVLRIEKLSIEDVLQLDWVSLNSMIKRWNRALKVFIRVYLASERRLCNLIFGEFPESLRQSCFTEISKGSVMQFLNLGEAIAIGPLKPEKLFRILDMYEGLADLLSDIESLFPEEFCSLLLAECHEVLSRLAECVRRTFTEFKNAIQNNTSTNGYPGGGVHPLTKYVMNYIKALADYSETLNSLFRQEEDEGILLCPLLEDVNGSSTGSCNLQSVTQILESNIADRSMLYRENALQNFFIMNNIYYMVQKVKDSKLQLILGDDWIRAYKTKYRQHALKYERASWNPVLFFLKDEGIYSHGSYSPSRTVLKEKFKNFNLAFEELYRTQTAWSVPNPELRDELRIFISQRVLQAYRTFMGRYASHLDGVKHREHYIKYCPEDLEISLLDLFEGSPMLMHPRRR</sequence>
<keyword evidence="3" id="KW-0653">Protein transport</keyword>
<dbReference type="OrthoDB" id="1922221at2759"/>
<evidence type="ECO:0000256" key="1">
    <source>
        <dbReference type="ARBA" id="ARBA00006756"/>
    </source>
</evidence>
<evidence type="ECO:0000313" key="6">
    <source>
        <dbReference type="Proteomes" id="UP000236161"/>
    </source>
</evidence>
<keyword evidence="3" id="KW-0268">Exocytosis</keyword>
<dbReference type="InterPro" id="IPR004140">
    <property type="entry name" value="Exo70"/>
</dbReference>
<dbReference type="InterPro" id="IPR046364">
    <property type="entry name" value="Exo70_C"/>
</dbReference>
<dbReference type="AlphaFoldDB" id="A0A2I0A2G5"/>
<dbReference type="InterPro" id="IPR016159">
    <property type="entry name" value="Cullin_repeat-like_dom_sf"/>
</dbReference>
<name>A0A2I0A2G5_9ASPA</name>
<evidence type="ECO:0000259" key="4">
    <source>
        <dbReference type="Pfam" id="PF03081"/>
    </source>
</evidence>
<organism evidence="5 6">
    <name type="scientific">Apostasia shenzhenica</name>
    <dbReference type="NCBI Taxonomy" id="1088818"/>
    <lineage>
        <taxon>Eukaryota</taxon>
        <taxon>Viridiplantae</taxon>
        <taxon>Streptophyta</taxon>
        <taxon>Embryophyta</taxon>
        <taxon>Tracheophyta</taxon>
        <taxon>Spermatophyta</taxon>
        <taxon>Magnoliopsida</taxon>
        <taxon>Liliopsida</taxon>
        <taxon>Asparagales</taxon>
        <taxon>Orchidaceae</taxon>
        <taxon>Apostasioideae</taxon>
        <taxon>Apostasia</taxon>
    </lineage>
</organism>
<keyword evidence="6" id="KW-1185">Reference proteome</keyword>
<dbReference type="GO" id="GO:0005546">
    <property type="term" value="F:phosphatidylinositol-4,5-bisphosphate binding"/>
    <property type="evidence" value="ECO:0007669"/>
    <property type="project" value="InterPro"/>
</dbReference>
<protein>
    <recommendedName>
        <fullName evidence="3">Exocyst subunit Exo70 family protein</fullName>
    </recommendedName>
</protein>
<dbReference type="Pfam" id="PF20669">
    <property type="entry name" value="Exo70_N"/>
    <property type="match status" value="1"/>
</dbReference>
<dbReference type="STRING" id="1088818.A0A2I0A2G5"/>
<dbReference type="GO" id="GO:0006887">
    <property type="term" value="P:exocytosis"/>
    <property type="evidence" value="ECO:0007669"/>
    <property type="project" value="UniProtKB-KW"/>
</dbReference>
<proteinExistence type="inferred from homology"/>
<gene>
    <name evidence="5" type="ORF">AXF42_Ash004276</name>
</gene>
<evidence type="ECO:0000313" key="5">
    <source>
        <dbReference type="EMBL" id="PKA49735.1"/>
    </source>
</evidence>
<dbReference type="PANTHER" id="PTHR12542:SF49">
    <property type="entry name" value="EXOCYST SUBUNIT EXO70 FAMILY PROTEIN"/>
    <property type="match status" value="1"/>
</dbReference>
<accession>A0A2I0A2G5</accession>
<dbReference type="Gene3D" id="1.20.1280.170">
    <property type="entry name" value="Exocyst complex component Exo70"/>
    <property type="match status" value="1"/>
</dbReference>
<dbReference type="PANTHER" id="PTHR12542">
    <property type="entry name" value="EXOCYST COMPLEX PROTEIN EXO70"/>
    <property type="match status" value="1"/>
</dbReference>
<keyword evidence="2 3" id="KW-0813">Transport</keyword>
<evidence type="ECO:0000256" key="2">
    <source>
        <dbReference type="ARBA" id="ARBA00022448"/>
    </source>
</evidence>
<reference evidence="5 6" key="1">
    <citation type="journal article" date="2017" name="Nature">
        <title>The Apostasia genome and the evolution of orchids.</title>
        <authorList>
            <person name="Zhang G.Q."/>
            <person name="Liu K.W."/>
            <person name="Li Z."/>
            <person name="Lohaus R."/>
            <person name="Hsiao Y.Y."/>
            <person name="Niu S.C."/>
            <person name="Wang J.Y."/>
            <person name="Lin Y.C."/>
            <person name="Xu Q."/>
            <person name="Chen L.J."/>
            <person name="Yoshida K."/>
            <person name="Fujiwara S."/>
            <person name="Wang Z.W."/>
            <person name="Zhang Y.Q."/>
            <person name="Mitsuda N."/>
            <person name="Wang M."/>
            <person name="Liu G.H."/>
            <person name="Pecoraro L."/>
            <person name="Huang H.X."/>
            <person name="Xiao X.J."/>
            <person name="Lin M."/>
            <person name="Wu X.Y."/>
            <person name="Wu W.L."/>
            <person name="Chen Y.Y."/>
            <person name="Chang S.B."/>
            <person name="Sakamoto S."/>
            <person name="Ohme-Takagi M."/>
            <person name="Yagi M."/>
            <person name="Zeng S.J."/>
            <person name="Shen C.Y."/>
            <person name="Yeh C.M."/>
            <person name="Luo Y.B."/>
            <person name="Tsai W.C."/>
            <person name="Van de Peer Y."/>
            <person name="Liu Z.J."/>
        </authorList>
    </citation>
    <scope>NUCLEOTIDE SEQUENCE [LARGE SCALE GENOMIC DNA]</scope>
    <source>
        <strain evidence="6">cv. Shenzhen</strain>
        <tissue evidence="5">Stem</tissue>
    </source>
</reference>
<dbReference type="Pfam" id="PF03081">
    <property type="entry name" value="Exo70_C"/>
    <property type="match status" value="1"/>
</dbReference>
<feature type="domain" description="Exocyst complex subunit Exo70 C-terminal" evidence="4">
    <location>
        <begin position="227"/>
        <end position="587"/>
    </location>
</feature>
<dbReference type="Proteomes" id="UP000236161">
    <property type="component" value="Unassembled WGS sequence"/>
</dbReference>
<dbReference type="EMBL" id="KZ452037">
    <property type="protein sequence ID" value="PKA49735.1"/>
    <property type="molecule type" value="Genomic_DNA"/>
</dbReference>